<evidence type="ECO:0000313" key="3">
    <source>
        <dbReference type="Proteomes" id="UP001433268"/>
    </source>
</evidence>
<feature type="domain" description="BTB" evidence="1">
    <location>
        <begin position="29"/>
        <end position="90"/>
    </location>
</feature>
<proteinExistence type="predicted"/>
<dbReference type="SMART" id="SM00225">
    <property type="entry name" value="BTB"/>
    <property type="match status" value="1"/>
</dbReference>
<dbReference type="InterPro" id="IPR000210">
    <property type="entry name" value="BTB/POZ_dom"/>
</dbReference>
<dbReference type="CDD" id="cd18186">
    <property type="entry name" value="BTB_POZ_ZBTB_KLHL-like"/>
    <property type="match status" value="1"/>
</dbReference>
<dbReference type="Pfam" id="PF00651">
    <property type="entry name" value="BTB"/>
    <property type="match status" value="1"/>
</dbReference>
<comment type="caution">
    <text evidence="2">The sequence shown here is derived from an EMBL/GenBank/DDBJ whole genome shotgun (WGS) entry which is preliminary data.</text>
</comment>
<evidence type="ECO:0000313" key="2">
    <source>
        <dbReference type="EMBL" id="KAK8070682.1"/>
    </source>
</evidence>
<organism evidence="2 3">
    <name type="scientific">Apiospora hydei</name>
    <dbReference type="NCBI Taxonomy" id="1337664"/>
    <lineage>
        <taxon>Eukaryota</taxon>
        <taxon>Fungi</taxon>
        <taxon>Dikarya</taxon>
        <taxon>Ascomycota</taxon>
        <taxon>Pezizomycotina</taxon>
        <taxon>Sordariomycetes</taxon>
        <taxon>Xylariomycetidae</taxon>
        <taxon>Amphisphaeriales</taxon>
        <taxon>Apiosporaceae</taxon>
        <taxon>Apiospora</taxon>
    </lineage>
</organism>
<dbReference type="EMBL" id="JAQQWN010000008">
    <property type="protein sequence ID" value="KAK8070682.1"/>
    <property type="molecule type" value="Genomic_DNA"/>
</dbReference>
<dbReference type="Gene3D" id="3.30.710.10">
    <property type="entry name" value="Potassium Channel Kv1.1, Chain A"/>
    <property type="match status" value="1"/>
</dbReference>
<reference evidence="2 3" key="1">
    <citation type="submission" date="2023-01" db="EMBL/GenBank/DDBJ databases">
        <title>Analysis of 21 Apiospora genomes using comparative genomics revels a genus with tremendous synthesis potential of carbohydrate active enzymes and secondary metabolites.</title>
        <authorList>
            <person name="Sorensen T."/>
        </authorList>
    </citation>
    <scope>NUCLEOTIDE SEQUENCE [LARGE SCALE GENOMIC DNA]</scope>
    <source>
        <strain evidence="2 3">CBS 114990</strain>
    </source>
</reference>
<dbReference type="RefSeq" id="XP_066664490.1">
    <property type="nucleotide sequence ID" value="XM_066815200.1"/>
</dbReference>
<accession>A0ABR1VHJ2</accession>
<evidence type="ECO:0000259" key="1">
    <source>
        <dbReference type="PROSITE" id="PS50097"/>
    </source>
</evidence>
<dbReference type="Proteomes" id="UP001433268">
    <property type="component" value="Unassembled WGS sequence"/>
</dbReference>
<dbReference type="PANTHER" id="PTHR24413">
    <property type="entry name" value="SPECKLE-TYPE POZ PROTEIN"/>
    <property type="match status" value="1"/>
</dbReference>
<dbReference type="GeneID" id="92048260"/>
<dbReference type="PROSITE" id="PS50097">
    <property type="entry name" value="BTB"/>
    <property type="match status" value="1"/>
</dbReference>
<name>A0ABR1VHJ2_9PEZI</name>
<protein>
    <recommendedName>
        <fullName evidence="1">BTB domain-containing protein</fullName>
    </recommendedName>
</protein>
<gene>
    <name evidence="2" type="ORF">PG997_010885</name>
</gene>
<keyword evidence="3" id="KW-1185">Reference proteome</keyword>
<dbReference type="InterPro" id="IPR011333">
    <property type="entry name" value="SKP1/BTB/POZ_sf"/>
</dbReference>
<dbReference type="SUPFAM" id="SSF54695">
    <property type="entry name" value="POZ domain"/>
    <property type="match status" value="1"/>
</dbReference>
<sequence length="291" mass="32981">MPGYDSIPKEPWGMMQRAGKEMFNNEFLSDAKVTVDDTTWPVHKSILCPRSEYFRKAFTGPFSEATTNQLTIEGQDAAAVGLVLYYLYTGIGRSHLTGSDTFQSCDANEVLMTVEDCLEISSIRGAVDFFVAADYFDIEHLKKESLDCVDEALEAVYELNRDRALLDDYEMDALFYTARLAYTSGPNLEIIREPIMRFIMGTDFLLIKDDCFMRELNNIPEFSLALMRLMASPENETKMLTCCRSMPKRCIECGLDRNSFAETSLIAHPEHYPRVRSALVGICDGCFNSQQ</sequence>